<dbReference type="Proteomes" id="UP000245444">
    <property type="component" value="Chromosome"/>
</dbReference>
<name>A0A2U8WNF0_9HYPH</name>
<sequence length="192" mass="20492">MKNRSSRERRSLLPGWGAPSSGSGGRIDLPATRLRLAGLLLACAGFAAACAWMLLGESGGRPLAAPGSLKQFFVACGLVLFGLGIPVVLRELLRRGPVVSVSPEGVFDRRLSTDWIPWHAVAAIDEVAIGKQGFIQLQVRPGLADRLPWSRRGRWHARLNGMYGGGYWIAGQGVRGGTRAVLDAIAQVRAAT</sequence>
<dbReference type="KEGG" id="mtea:DK419_15875"/>
<keyword evidence="2" id="KW-0472">Membrane</keyword>
<gene>
    <name evidence="3" type="ORF">DK419_15875</name>
</gene>
<dbReference type="AlphaFoldDB" id="A0A2U8WNF0"/>
<feature type="compositionally biased region" description="Basic and acidic residues" evidence="1">
    <location>
        <begin position="1"/>
        <end position="11"/>
    </location>
</feature>
<organism evidence="3 4">
    <name type="scientific">Methylobacterium terrae</name>
    <dbReference type="NCBI Taxonomy" id="2202827"/>
    <lineage>
        <taxon>Bacteria</taxon>
        <taxon>Pseudomonadati</taxon>
        <taxon>Pseudomonadota</taxon>
        <taxon>Alphaproteobacteria</taxon>
        <taxon>Hyphomicrobiales</taxon>
        <taxon>Methylobacteriaceae</taxon>
        <taxon>Methylobacterium</taxon>
    </lineage>
</organism>
<keyword evidence="4" id="KW-1185">Reference proteome</keyword>
<dbReference type="NCBIfam" id="NF041635">
    <property type="entry name" value="STM3941_fam"/>
    <property type="match status" value="1"/>
</dbReference>
<keyword evidence="2" id="KW-0812">Transmembrane</keyword>
<feature type="region of interest" description="Disordered" evidence="1">
    <location>
        <begin position="1"/>
        <end position="23"/>
    </location>
</feature>
<reference evidence="3 4" key="1">
    <citation type="submission" date="2018-05" db="EMBL/GenBank/DDBJ databases">
        <title>Complete Genome Sequence of Methylobacterium sp. 17Sr1-28.</title>
        <authorList>
            <person name="Srinivasan S."/>
        </authorList>
    </citation>
    <scope>NUCLEOTIDE SEQUENCE [LARGE SCALE GENOMIC DNA]</scope>
    <source>
        <strain evidence="3 4">17Sr1-28</strain>
    </source>
</reference>
<feature type="compositionally biased region" description="Low complexity" evidence="1">
    <location>
        <begin position="12"/>
        <end position="21"/>
    </location>
</feature>
<dbReference type="RefSeq" id="WP_109959928.1">
    <property type="nucleotide sequence ID" value="NZ_CP029553.1"/>
</dbReference>
<evidence type="ECO:0008006" key="5">
    <source>
        <dbReference type="Google" id="ProtNLM"/>
    </source>
</evidence>
<dbReference type="EMBL" id="CP029553">
    <property type="protein sequence ID" value="AWN47603.1"/>
    <property type="molecule type" value="Genomic_DNA"/>
</dbReference>
<evidence type="ECO:0000256" key="2">
    <source>
        <dbReference type="SAM" id="Phobius"/>
    </source>
</evidence>
<accession>A0A2U8WNF0</accession>
<dbReference type="OrthoDB" id="7992585at2"/>
<evidence type="ECO:0000313" key="3">
    <source>
        <dbReference type="EMBL" id="AWN47603.1"/>
    </source>
</evidence>
<feature type="transmembrane region" description="Helical" evidence="2">
    <location>
        <begin position="36"/>
        <end position="55"/>
    </location>
</feature>
<evidence type="ECO:0000256" key="1">
    <source>
        <dbReference type="SAM" id="MobiDB-lite"/>
    </source>
</evidence>
<keyword evidence="2" id="KW-1133">Transmembrane helix</keyword>
<evidence type="ECO:0000313" key="4">
    <source>
        <dbReference type="Proteomes" id="UP000245444"/>
    </source>
</evidence>
<proteinExistence type="predicted"/>
<dbReference type="InterPro" id="IPR048136">
    <property type="entry name" value="STM3941-like"/>
</dbReference>
<protein>
    <recommendedName>
        <fullName evidence="5">PH domain-containing protein</fullName>
    </recommendedName>
</protein>
<feature type="transmembrane region" description="Helical" evidence="2">
    <location>
        <begin position="71"/>
        <end position="89"/>
    </location>
</feature>